<keyword evidence="3" id="KW-0472">Membrane</keyword>
<sequence length="144" mass="15619">MQVRGAAGIPQVSDKVKETGPTVLYNGAIAASAATFVGHYPWFFTYNYLQEHLPPVEPGDTLMKLMRNAFIGLCASSLADSLSNSLRVIKTTKQTSEDSPSYREVVSGIIEKDGVRGLFGRGLATRLLTNGVQGMLFAVAYRVF</sequence>
<evidence type="ECO:0000256" key="3">
    <source>
        <dbReference type="ARBA" id="ARBA00023136"/>
    </source>
</evidence>
<dbReference type="AlphaFoldDB" id="A0A7S1K546"/>
<comment type="subcellular location">
    <subcellularLocation>
        <location evidence="1">Membrane</location>
        <topology evidence="1">Multi-pass membrane protein</topology>
    </subcellularLocation>
</comment>
<dbReference type="InterPro" id="IPR023395">
    <property type="entry name" value="MCP_dom_sf"/>
</dbReference>
<proteinExistence type="predicted"/>
<dbReference type="Gene3D" id="1.50.40.10">
    <property type="entry name" value="Mitochondrial carrier domain"/>
    <property type="match status" value="1"/>
</dbReference>
<dbReference type="PANTHER" id="PTHR47567:SF1">
    <property type="entry name" value="NAD-DEPENDENT EPIMERASE_DEHYDRATASE DOMAIN-CONTAINING PROTEIN"/>
    <property type="match status" value="1"/>
</dbReference>
<evidence type="ECO:0000313" key="4">
    <source>
        <dbReference type="EMBL" id="CAD9063521.1"/>
    </source>
</evidence>
<name>A0A7S1K546_9ALVE</name>
<evidence type="ECO:0000256" key="2">
    <source>
        <dbReference type="ARBA" id="ARBA00022692"/>
    </source>
</evidence>
<dbReference type="SUPFAM" id="SSF103506">
    <property type="entry name" value="Mitochondrial carrier"/>
    <property type="match status" value="1"/>
</dbReference>
<dbReference type="PANTHER" id="PTHR47567">
    <property type="entry name" value="MITOCHONDRIAL SUBSTRATE/SOLUTE CARRIER"/>
    <property type="match status" value="1"/>
</dbReference>
<protein>
    <recommendedName>
        <fullName evidence="5">ADP,ATP carrier protein</fullName>
    </recommendedName>
</protein>
<accession>A0A7S1K546</accession>
<dbReference type="InterPro" id="IPR018108">
    <property type="entry name" value="MCP_transmembrane"/>
</dbReference>
<evidence type="ECO:0000256" key="1">
    <source>
        <dbReference type="ARBA" id="ARBA00004141"/>
    </source>
</evidence>
<keyword evidence="2" id="KW-0812">Transmembrane</keyword>
<dbReference type="GO" id="GO:0016020">
    <property type="term" value="C:membrane"/>
    <property type="evidence" value="ECO:0007669"/>
    <property type="project" value="UniProtKB-SubCell"/>
</dbReference>
<dbReference type="EMBL" id="HBGB01031624">
    <property type="protein sequence ID" value="CAD9063521.1"/>
    <property type="molecule type" value="Transcribed_RNA"/>
</dbReference>
<organism evidence="4">
    <name type="scientific">Vitrella brassicaformis</name>
    <dbReference type="NCBI Taxonomy" id="1169539"/>
    <lineage>
        <taxon>Eukaryota</taxon>
        <taxon>Sar</taxon>
        <taxon>Alveolata</taxon>
        <taxon>Colpodellida</taxon>
        <taxon>Vitrellaceae</taxon>
        <taxon>Vitrella</taxon>
    </lineage>
</organism>
<evidence type="ECO:0008006" key="5">
    <source>
        <dbReference type="Google" id="ProtNLM"/>
    </source>
</evidence>
<gene>
    <name evidence="4" type="ORF">VBRA1451_LOCUS18591</name>
</gene>
<reference evidence="4" key="1">
    <citation type="submission" date="2021-01" db="EMBL/GenBank/DDBJ databases">
        <authorList>
            <person name="Corre E."/>
            <person name="Pelletier E."/>
            <person name="Niang G."/>
            <person name="Scheremetjew M."/>
            <person name="Finn R."/>
            <person name="Kale V."/>
            <person name="Holt S."/>
            <person name="Cochrane G."/>
            <person name="Meng A."/>
            <person name="Brown T."/>
            <person name="Cohen L."/>
        </authorList>
    </citation>
    <scope>NUCLEOTIDE SEQUENCE</scope>
    <source>
        <strain evidence="4">CCMP3346</strain>
    </source>
</reference>
<dbReference type="Pfam" id="PF00153">
    <property type="entry name" value="Mito_carr"/>
    <property type="match status" value="1"/>
</dbReference>